<comment type="caution">
    <text evidence="2">The sequence shown here is derived from an EMBL/GenBank/DDBJ whole genome shotgun (WGS) entry which is preliminary data.</text>
</comment>
<reference evidence="2 3" key="1">
    <citation type="submission" date="2018-10" db="EMBL/GenBank/DDBJ databases">
        <title>Falsibacillus sp. genome draft.</title>
        <authorList>
            <person name="Shi S."/>
        </authorList>
    </citation>
    <scope>NUCLEOTIDE SEQUENCE [LARGE SCALE GENOMIC DNA]</scope>
    <source>
        <strain evidence="2 3">GY 10110</strain>
    </source>
</reference>
<dbReference type="PROSITE" id="PS51186">
    <property type="entry name" value="GNAT"/>
    <property type="match status" value="1"/>
</dbReference>
<sequence>MQWRRYDSAAEFLVETERLLEENEAENNLMLGLLYQLKKSNRKGIYMAAATDKGEVKLICLMTPPYNLIMTVPKGSDYEEVVDFAIGELVYESVNVPGVIAEKNLAEYFSRTWAEKTGQESTFAMKQRIYKLNKVNDLKHTPGKMRKARSNEKELVASWLLRFISDTGEPALTKADAELRVAVMIEQGTVFLWENDGEPVSMARSARSTKNVAVVNMVYTPDEQRKKGYATAMVSNLSRLLLQNYEYCALYTDLANPSSNKIYMQIGYEPILDSSLIKFV</sequence>
<keyword evidence="2" id="KW-0808">Transferase</keyword>
<feature type="domain" description="N-acetyltransferase" evidence="1">
    <location>
        <begin position="143"/>
        <end position="280"/>
    </location>
</feature>
<evidence type="ECO:0000259" key="1">
    <source>
        <dbReference type="PROSITE" id="PS51186"/>
    </source>
</evidence>
<gene>
    <name evidence="2" type="ORF">D9X91_10005</name>
</gene>
<evidence type="ECO:0000313" key="3">
    <source>
        <dbReference type="Proteomes" id="UP000276770"/>
    </source>
</evidence>
<dbReference type="Proteomes" id="UP000276770">
    <property type="component" value="Unassembled WGS sequence"/>
</dbReference>
<dbReference type="EMBL" id="RCVZ01000006">
    <property type="protein sequence ID" value="RLQ95365.1"/>
    <property type="molecule type" value="Genomic_DNA"/>
</dbReference>
<protein>
    <submittedName>
        <fullName evidence="2">GNAT family N-acetyltransferase</fullName>
    </submittedName>
</protein>
<keyword evidence="3" id="KW-1185">Reference proteome</keyword>
<dbReference type="GO" id="GO:0016747">
    <property type="term" value="F:acyltransferase activity, transferring groups other than amino-acyl groups"/>
    <property type="evidence" value="ECO:0007669"/>
    <property type="project" value="InterPro"/>
</dbReference>
<dbReference type="Pfam" id="PF00583">
    <property type="entry name" value="Acetyltransf_1"/>
    <property type="match status" value="1"/>
</dbReference>
<organism evidence="2 3">
    <name type="scientific">Falsibacillus albus</name>
    <dbReference type="NCBI Taxonomy" id="2478915"/>
    <lineage>
        <taxon>Bacteria</taxon>
        <taxon>Bacillati</taxon>
        <taxon>Bacillota</taxon>
        <taxon>Bacilli</taxon>
        <taxon>Bacillales</taxon>
        <taxon>Bacillaceae</taxon>
        <taxon>Falsibacillus</taxon>
    </lineage>
</organism>
<evidence type="ECO:0000313" key="2">
    <source>
        <dbReference type="EMBL" id="RLQ95365.1"/>
    </source>
</evidence>
<proteinExistence type="predicted"/>
<dbReference type="RefSeq" id="WP_121680480.1">
    <property type="nucleotide sequence ID" value="NZ_RCVZ01000006.1"/>
</dbReference>
<accession>A0A3L7JYJ7</accession>
<dbReference type="AlphaFoldDB" id="A0A3L7JYJ7"/>
<name>A0A3L7JYJ7_9BACI</name>
<dbReference type="Gene3D" id="3.40.630.30">
    <property type="match status" value="1"/>
</dbReference>
<dbReference type="InterPro" id="IPR016181">
    <property type="entry name" value="Acyl_CoA_acyltransferase"/>
</dbReference>
<dbReference type="OrthoDB" id="3174529at2"/>
<dbReference type="SUPFAM" id="SSF55729">
    <property type="entry name" value="Acyl-CoA N-acyltransferases (Nat)"/>
    <property type="match status" value="1"/>
</dbReference>
<dbReference type="InterPro" id="IPR000182">
    <property type="entry name" value="GNAT_dom"/>
</dbReference>